<feature type="region of interest" description="Disordered" evidence="1">
    <location>
        <begin position="35"/>
        <end position="81"/>
    </location>
</feature>
<organism evidence="2 3">
    <name type="scientific">Flavobacterium oncorhynchi</name>
    <dbReference type="NCBI Taxonomy" id="728056"/>
    <lineage>
        <taxon>Bacteria</taxon>
        <taxon>Pseudomonadati</taxon>
        <taxon>Bacteroidota</taxon>
        <taxon>Flavobacteriia</taxon>
        <taxon>Flavobacteriales</taxon>
        <taxon>Flavobacteriaceae</taxon>
        <taxon>Flavobacterium</taxon>
    </lineage>
</organism>
<dbReference type="EMBL" id="MUHA01000006">
    <property type="protein sequence ID" value="OXB01719.1"/>
    <property type="molecule type" value="Genomic_DNA"/>
</dbReference>
<feature type="compositionally biased region" description="Basic and acidic residues" evidence="1">
    <location>
        <begin position="42"/>
        <end position="51"/>
    </location>
</feature>
<protein>
    <submittedName>
        <fullName evidence="2">Uncharacterized protein</fullName>
    </submittedName>
</protein>
<evidence type="ECO:0000256" key="1">
    <source>
        <dbReference type="SAM" id="MobiDB-lite"/>
    </source>
</evidence>
<evidence type="ECO:0000313" key="2">
    <source>
        <dbReference type="EMBL" id="OXB01719.1"/>
    </source>
</evidence>
<dbReference type="Proteomes" id="UP000198336">
    <property type="component" value="Unassembled WGS sequence"/>
</dbReference>
<reference evidence="2 3" key="1">
    <citation type="submission" date="2016-11" db="EMBL/GenBank/DDBJ databases">
        <title>Whole genomes of Flavobacteriaceae.</title>
        <authorList>
            <person name="Stine C."/>
            <person name="Li C."/>
            <person name="Tadesse D."/>
        </authorList>
    </citation>
    <scope>NUCLEOTIDE SEQUENCE [LARGE SCALE GENOMIC DNA]</scope>
    <source>
        <strain evidence="2 3">CCUG 59446</strain>
    </source>
</reference>
<keyword evidence="3" id="KW-1185">Reference proteome</keyword>
<comment type="caution">
    <text evidence="2">The sequence shown here is derived from an EMBL/GenBank/DDBJ whole genome shotgun (WGS) entry which is preliminary data.</text>
</comment>
<sequence>MKMVLIPENDLNVLRETLEVALKIIQASGVAGSVKASSIAPKETKRDREIKYSAMIDSKTRGRKPNYLKKQNGKSNRSNRG</sequence>
<evidence type="ECO:0000313" key="3">
    <source>
        <dbReference type="Proteomes" id="UP000198336"/>
    </source>
</evidence>
<accession>A0A226I6K5</accession>
<proteinExistence type="predicted"/>
<dbReference type="AlphaFoldDB" id="A0A226I6K5"/>
<gene>
    <name evidence="2" type="ORF">B0A75_04570</name>
</gene>
<name>A0A226I6K5_9FLAO</name>